<name>A0ACC7P7B1_9BACL</name>
<comment type="caution">
    <text evidence="1">The sequence shown here is derived from an EMBL/GenBank/DDBJ whole genome shotgun (WGS) entry which is preliminary data.</text>
</comment>
<reference evidence="1" key="1">
    <citation type="submission" date="2024-12" db="EMBL/GenBank/DDBJ databases">
        <authorList>
            <person name="Wu N."/>
        </authorList>
    </citation>
    <scope>NUCLEOTIDE SEQUENCE</scope>
    <source>
        <strain evidence="1">P15</strain>
    </source>
</reference>
<keyword evidence="2" id="KW-1185">Reference proteome</keyword>
<organism evidence="1 2">
    <name type="scientific">Paenibacillus mesotrionivorans</name>
    <dbReference type="NCBI Taxonomy" id="3160968"/>
    <lineage>
        <taxon>Bacteria</taxon>
        <taxon>Bacillati</taxon>
        <taxon>Bacillota</taxon>
        <taxon>Bacilli</taxon>
        <taxon>Bacillales</taxon>
        <taxon>Paenibacillaceae</taxon>
        <taxon>Paenibacillus</taxon>
    </lineage>
</organism>
<dbReference type="EMBL" id="JBJURJ010000023">
    <property type="protein sequence ID" value="MFM9331846.1"/>
    <property type="molecule type" value="Genomic_DNA"/>
</dbReference>
<dbReference type="Proteomes" id="UP001631969">
    <property type="component" value="Unassembled WGS sequence"/>
</dbReference>
<sequence length="485" mass="54558">MIGCKKSILAVLLAFVLALPLMPLSPVEAASSVRVNLPYFPVKINGQTMDQTHSEYPFLYYKDVTYLPLTWNNLQALGLRYGWSEEEGLQVSSNRDYPPPVVETLLVQDLMEATNSGRVYTAQLAQGPIRIGAASIDNLNEPYPFLMFRDVTYMPLTWHFVHDLLQLDIRWSEGEGLHLIGGQHVLGPVVGEDDEALYFQSMYYADPQKRMIRMDKTDFGLQWKSEKEGDVLRTALSSRDVPYTGKPAKLLKKDRELYYGDVKIYTFTDNDLQELVTWGAPVHTYKEYAAGEDAVIITVNLRISIAVIGPNYGTTYTFLVRHGQATMLEEFKNQRLGRVIPNSDGTVWIASDRLPSRSAYISGSARLGLLDADGNLRMVNELLGGADVLTLGLNNPMLDNPVDQNGSLHIAVYGDYAPNTRDQPVEGVYTINTKLETTLISNQTQGDFYLDRNRTLFVLHGNNTLENLNTGETRTWFDYDLIGMK</sequence>
<accession>A0ACC7P7B1</accession>
<proteinExistence type="predicted"/>
<evidence type="ECO:0000313" key="2">
    <source>
        <dbReference type="Proteomes" id="UP001631969"/>
    </source>
</evidence>
<evidence type="ECO:0000313" key="1">
    <source>
        <dbReference type="EMBL" id="MFM9331846.1"/>
    </source>
</evidence>
<gene>
    <name evidence="1" type="ORF">ACI1P1_26470</name>
</gene>
<protein>
    <submittedName>
        <fullName evidence="1">Uncharacterized protein</fullName>
    </submittedName>
</protein>